<gene>
    <name evidence="2" type="ORF">NBRC111893_1894</name>
</gene>
<reference evidence="2 3" key="1">
    <citation type="submission" date="2017-11" db="EMBL/GenBank/DDBJ databases">
        <title>Draft Genome Sequence of Lactobacillus curieae NBRC 111893 isolated from Koso, a Japanese sugar-Vegetable Fermented Beverage.</title>
        <authorList>
            <person name="Chiou T.Y."/>
            <person name="Oshima K."/>
            <person name="Suda W."/>
            <person name="Hattori M."/>
            <person name="Takahashi T."/>
        </authorList>
    </citation>
    <scope>NUCLEOTIDE SEQUENCE [LARGE SCALE GENOMIC DNA]</scope>
    <source>
        <strain evidence="2 3">NBRC111893</strain>
    </source>
</reference>
<dbReference type="GO" id="GO:0030983">
    <property type="term" value="F:mismatched DNA binding"/>
    <property type="evidence" value="ECO:0007669"/>
    <property type="project" value="InterPro"/>
</dbReference>
<dbReference type="SUPFAM" id="SSF53150">
    <property type="entry name" value="DNA repair protein MutS, domain II"/>
    <property type="match status" value="1"/>
</dbReference>
<protein>
    <submittedName>
        <fullName evidence="2">DNA mismatch repair protein MutS</fullName>
    </submittedName>
</protein>
<dbReference type="InterPro" id="IPR007860">
    <property type="entry name" value="DNA_mmatch_repair_MutS_con_dom"/>
</dbReference>
<dbReference type="RefSeq" id="WP_369689728.1">
    <property type="nucleotide sequence ID" value="NZ_BEXA01000004.1"/>
</dbReference>
<name>A0A401FNB3_9LACO</name>
<accession>A0A401FNB3</accession>
<dbReference type="InterPro" id="IPR036678">
    <property type="entry name" value="MutS_con_dom_sf"/>
</dbReference>
<dbReference type="Gene3D" id="3.30.420.110">
    <property type="entry name" value="MutS, connector domain"/>
    <property type="match status" value="1"/>
</dbReference>
<evidence type="ECO:0000259" key="1">
    <source>
        <dbReference type="Pfam" id="PF05188"/>
    </source>
</evidence>
<evidence type="ECO:0000313" key="3">
    <source>
        <dbReference type="Proteomes" id="UP000286974"/>
    </source>
</evidence>
<proteinExistence type="predicted"/>
<comment type="caution">
    <text evidence="2">The sequence shown here is derived from an EMBL/GenBank/DDBJ whole genome shotgun (WGS) entry which is preliminary data.</text>
</comment>
<evidence type="ECO:0000313" key="2">
    <source>
        <dbReference type="EMBL" id="GAY73748.1"/>
    </source>
</evidence>
<dbReference type="AlphaFoldDB" id="A0A401FNB3"/>
<dbReference type="Pfam" id="PF05188">
    <property type="entry name" value="MutS_II"/>
    <property type="match status" value="1"/>
</dbReference>
<organism evidence="2 3">
    <name type="scientific">Lentilactobacillus kosonis</name>
    <dbReference type="NCBI Taxonomy" id="2810561"/>
    <lineage>
        <taxon>Bacteria</taxon>
        <taxon>Bacillati</taxon>
        <taxon>Bacillota</taxon>
        <taxon>Bacilli</taxon>
        <taxon>Lactobacillales</taxon>
        <taxon>Lactobacillaceae</taxon>
        <taxon>Lentilactobacillus</taxon>
    </lineage>
</organism>
<keyword evidence="3" id="KW-1185">Reference proteome</keyword>
<feature type="domain" description="DNA mismatch repair protein MutS connector" evidence="1">
    <location>
        <begin position="36"/>
        <end position="147"/>
    </location>
</feature>
<dbReference type="GO" id="GO:0006298">
    <property type="term" value="P:mismatch repair"/>
    <property type="evidence" value="ECO:0007669"/>
    <property type="project" value="InterPro"/>
</dbReference>
<dbReference type="Proteomes" id="UP000286974">
    <property type="component" value="Unassembled WGS sequence"/>
</dbReference>
<dbReference type="EMBL" id="BEXA01000004">
    <property type="protein sequence ID" value="GAY73748.1"/>
    <property type="molecule type" value="Genomic_DNA"/>
</dbReference>
<dbReference type="GO" id="GO:0005524">
    <property type="term" value="F:ATP binding"/>
    <property type="evidence" value="ECO:0007669"/>
    <property type="project" value="InterPro"/>
</dbReference>
<sequence length="149" mass="16281">MEDPKLAKGMVKREVIQLVTPGTQFQTGSQNAKDNNYLTALTYDIDEQHYGFAYADLSTGELKVTNLSSIDEIINEVVSLSSKETVVLSDNLPTEVTETLTKLGVLISHQEILPTNAATSYLSQDVEGEVVKQVVTLLLSYIETTQNGA</sequence>